<reference evidence="1 2" key="1">
    <citation type="submission" date="2015-03" db="EMBL/GenBank/DDBJ databases">
        <authorList>
            <consortium name="Pathogen Informatics"/>
        </authorList>
    </citation>
    <scope>NUCLEOTIDE SEQUENCE [LARGE SCALE GENOMIC DNA]</scope>
    <source>
        <strain evidence="1 2">C09601061</strain>
    </source>
</reference>
<protein>
    <submittedName>
        <fullName evidence="1">Uncharacterized protein</fullName>
    </submittedName>
</protein>
<name>A0A654U035_MYCTX</name>
<sequence length="205" mass="22124">MADGPQRQVRFGHLAHGDRGLDSGNDAFLLQEVLQCKAVHDSAEHSHIVRPGALHTELLQLCAPEKVAAADHDGDLDAAAHHIGDLAGHLRDDIGIQPDLASAEHFPAELEQHSRVPGQLSRRRGASARRLRLRSRRAGDIGLCHLTPRTTVPSRHHQDGISHPASIAALRRGRGALVTQQRGAGRGQARRLSQGVSIARATKLE</sequence>
<evidence type="ECO:0000313" key="1">
    <source>
        <dbReference type="EMBL" id="CFR79030.1"/>
    </source>
</evidence>
<dbReference type="AlphaFoldDB" id="A0A654U035"/>
<dbReference type="Proteomes" id="UP000046680">
    <property type="component" value="Unassembled WGS sequence"/>
</dbReference>
<dbReference type="EMBL" id="CGCX01000566">
    <property type="protein sequence ID" value="CFR79030.1"/>
    <property type="molecule type" value="Genomic_DNA"/>
</dbReference>
<evidence type="ECO:0000313" key="2">
    <source>
        <dbReference type="Proteomes" id="UP000046680"/>
    </source>
</evidence>
<proteinExistence type="predicted"/>
<gene>
    <name evidence="1" type="ORF">ERS007657_01714</name>
</gene>
<organism evidence="1 2">
    <name type="scientific">Mycobacterium tuberculosis</name>
    <dbReference type="NCBI Taxonomy" id="1773"/>
    <lineage>
        <taxon>Bacteria</taxon>
        <taxon>Bacillati</taxon>
        <taxon>Actinomycetota</taxon>
        <taxon>Actinomycetes</taxon>
        <taxon>Mycobacteriales</taxon>
        <taxon>Mycobacteriaceae</taxon>
        <taxon>Mycobacterium</taxon>
        <taxon>Mycobacterium tuberculosis complex</taxon>
    </lineage>
</organism>
<accession>A0A654U035</accession>